<proteinExistence type="predicted"/>
<name>A0AAV7WM16_PLEWA</name>
<sequence length="97" mass="11004">MEEGGERPPEKEETRGAEKNEEKTRSGMKEDTEREDAGPDREEPEPRKRARAERGGEPKPATADESSREWERVGVLVKKPISRTGNDQEIAKTQEKT</sequence>
<dbReference type="Proteomes" id="UP001066276">
    <property type="component" value="Chromosome 1_1"/>
</dbReference>
<organism evidence="2 3">
    <name type="scientific">Pleurodeles waltl</name>
    <name type="common">Iberian ribbed newt</name>
    <dbReference type="NCBI Taxonomy" id="8319"/>
    <lineage>
        <taxon>Eukaryota</taxon>
        <taxon>Metazoa</taxon>
        <taxon>Chordata</taxon>
        <taxon>Craniata</taxon>
        <taxon>Vertebrata</taxon>
        <taxon>Euteleostomi</taxon>
        <taxon>Amphibia</taxon>
        <taxon>Batrachia</taxon>
        <taxon>Caudata</taxon>
        <taxon>Salamandroidea</taxon>
        <taxon>Salamandridae</taxon>
        <taxon>Pleurodelinae</taxon>
        <taxon>Pleurodeles</taxon>
    </lineage>
</organism>
<dbReference type="EMBL" id="JANPWB010000001">
    <property type="protein sequence ID" value="KAJ1213706.1"/>
    <property type="molecule type" value="Genomic_DNA"/>
</dbReference>
<feature type="compositionally biased region" description="Basic and acidic residues" evidence="1">
    <location>
        <begin position="1"/>
        <end position="57"/>
    </location>
</feature>
<evidence type="ECO:0000313" key="2">
    <source>
        <dbReference type="EMBL" id="KAJ1213706.1"/>
    </source>
</evidence>
<dbReference type="AlphaFoldDB" id="A0AAV7WM16"/>
<evidence type="ECO:0000256" key="1">
    <source>
        <dbReference type="SAM" id="MobiDB-lite"/>
    </source>
</evidence>
<keyword evidence="3" id="KW-1185">Reference proteome</keyword>
<comment type="caution">
    <text evidence="2">The sequence shown here is derived from an EMBL/GenBank/DDBJ whole genome shotgun (WGS) entry which is preliminary data.</text>
</comment>
<accession>A0AAV7WM16</accession>
<protein>
    <submittedName>
        <fullName evidence="2">Uncharacterized protein</fullName>
    </submittedName>
</protein>
<evidence type="ECO:0000313" key="3">
    <source>
        <dbReference type="Proteomes" id="UP001066276"/>
    </source>
</evidence>
<feature type="region of interest" description="Disordered" evidence="1">
    <location>
        <begin position="1"/>
        <end position="97"/>
    </location>
</feature>
<gene>
    <name evidence="2" type="ORF">NDU88_001338</name>
</gene>
<reference evidence="2" key="1">
    <citation type="journal article" date="2022" name="bioRxiv">
        <title>Sequencing and chromosome-scale assembly of the giantPleurodeles waltlgenome.</title>
        <authorList>
            <person name="Brown T."/>
            <person name="Elewa A."/>
            <person name="Iarovenko S."/>
            <person name="Subramanian E."/>
            <person name="Araus A.J."/>
            <person name="Petzold A."/>
            <person name="Susuki M."/>
            <person name="Suzuki K.-i.T."/>
            <person name="Hayashi T."/>
            <person name="Toyoda A."/>
            <person name="Oliveira C."/>
            <person name="Osipova E."/>
            <person name="Leigh N.D."/>
            <person name="Simon A."/>
            <person name="Yun M.H."/>
        </authorList>
    </citation>
    <scope>NUCLEOTIDE SEQUENCE</scope>
    <source>
        <strain evidence="2">20211129_DDA</strain>
        <tissue evidence="2">Liver</tissue>
    </source>
</reference>